<comment type="similarity">
    <text evidence="1">Belongs to the bacterial solute-binding protein 5 family.</text>
</comment>
<organism evidence="6 7">
    <name type="scientific">Subtercola frigoramans</name>
    <dbReference type="NCBI Taxonomy" id="120298"/>
    <lineage>
        <taxon>Bacteria</taxon>
        <taxon>Bacillati</taxon>
        <taxon>Actinomycetota</taxon>
        <taxon>Actinomycetes</taxon>
        <taxon>Micrococcales</taxon>
        <taxon>Microbacteriaceae</taxon>
        <taxon>Subtercola</taxon>
    </lineage>
</organism>
<name>A0ABS2L9B6_9MICO</name>
<evidence type="ECO:0000313" key="7">
    <source>
        <dbReference type="Proteomes" id="UP000776164"/>
    </source>
</evidence>
<reference evidence="6 7" key="1">
    <citation type="submission" date="2021-01" db="EMBL/GenBank/DDBJ databases">
        <title>Sequencing the genomes of 1000 actinobacteria strains.</title>
        <authorList>
            <person name="Klenk H.-P."/>
        </authorList>
    </citation>
    <scope>NUCLEOTIDE SEQUENCE [LARGE SCALE GENOMIC DNA]</scope>
    <source>
        <strain evidence="6 7">DSM 13057</strain>
    </source>
</reference>
<evidence type="ECO:0000256" key="1">
    <source>
        <dbReference type="ARBA" id="ARBA00005695"/>
    </source>
</evidence>
<feature type="chain" id="PRO_5046699161" evidence="4">
    <location>
        <begin position="21"/>
        <end position="533"/>
    </location>
</feature>
<dbReference type="RefSeq" id="WP_205111310.1">
    <property type="nucleotide sequence ID" value="NZ_BAAAHT010000001.1"/>
</dbReference>
<dbReference type="EMBL" id="JAFBBU010000001">
    <property type="protein sequence ID" value="MBM7473677.1"/>
    <property type="molecule type" value="Genomic_DNA"/>
</dbReference>
<dbReference type="PANTHER" id="PTHR30290:SF9">
    <property type="entry name" value="OLIGOPEPTIDE-BINDING PROTEIN APPA"/>
    <property type="match status" value="1"/>
</dbReference>
<keyword evidence="2" id="KW-0813">Transport</keyword>
<keyword evidence="3 4" id="KW-0732">Signal</keyword>
<dbReference type="Proteomes" id="UP000776164">
    <property type="component" value="Unassembled WGS sequence"/>
</dbReference>
<evidence type="ECO:0000256" key="2">
    <source>
        <dbReference type="ARBA" id="ARBA00022448"/>
    </source>
</evidence>
<evidence type="ECO:0000259" key="5">
    <source>
        <dbReference type="Pfam" id="PF00496"/>
    </source>
</evidence>
<feature type="signal peptide" evidence="4">
    <location>
        <begin position="1"/>
        <end position="20"/>
    </location>
</feature>
<dbReference type="InterPro" id="IPR039424">
    <property type="entry name" value="SBP_5"/>
</dbReference>
<accession>A0ABS2L9B6</accession>
<dbReference type="InterPro" id="IPR000914">
    <property type="entry name" value="SBP_5_dom"/>
</dbReference>
<dbReference type="Gene3D" id="3.10.105.10">
    <property type="entry name" value="Dipeptide-binding Protein, Domain 3"/>
    <property type="match status" value="1"/>
</dbReference>
<dbReference type="InterPro" id="IPR030678">
    <property type="entry name" value="Peptide/Ni-bd"/>
</dbReference>
<evidence type="ECO:0000313" key="6">
    <source>
        <dbReference type="EMBL" id="MBM7473677.1"/>
    </source>
</evidence>
<keyword evidence="7" id="KW-1185">Reference proteome</keyword>
<comment type="caution">
    <text evidence="6">The sequence shown here is derived from an EMBL/GenBank/DDBJ whole genome shotgun (WGS) entry which is preliminary data.</text>
</comment>
<dbReference type="Gene3D" id="3.40.190.10">
    <property type="entry name" value="Periplasmic binding protein-like II"/>
    <property type="match status" value="1"/>
</dbReference>
<evidence type="ECO:0000256" key="3">
    <source>
        <dbReference type="ARBA" id="ARBA00022729"/>
    </source>
</evidence>
<dbReference type="CDD" id="cd00995">
    <property type="entry name" value="PBP2_NikA_DppA_OppA_like"/>
    <property type="match status" value="1"/>
</dbReference>
<sequence>MKKNVIQAVARRPRRTLAFAAVVSVAALTLAGCASSDSGTAGATESKTLTLVAAAAPTSINPALANADTVGSWYSQLTYDPLIRLAPDGTLQPDLATSWKFLDDQSKELELTLRTGVKFSDGTEMTSEAVADSINYIVTNGVNGKAWLGGADTKAEATGADTVVMHLATSNSTVPRFLTQRSLTGSVIAPTGLADPETLKNKTFGAGPYVLDTEHTVAGSSYVYIPNTNYWNPDNIHYGKVVIQVSGSNAASYQALAAGDADIMRGDLATATSAKAAGLTVKTTPASILGINFADRDGTVVPELADIRVRQALSYAIDRETIVKAAWGEDGLWGSSLTLPENAGFSKTVSDAYAYDPAKAKKLLADAGLANGFSFTIASVSTAPADAVTQAIVQNWADIGVKATIAFYSDASLLSTDALAKKFGVLTYYYGAGQTGGIMNDFLSGSPTQYNPFGSTDPAISEALAAAKTSADPDSQSAAYEKAMTVGIIDDAWVTNVAYAPSFVIMSDKVAGTDFGSALTAPDIAQLVKPAGN</sequence>
<dbReference type="Pfam" id="PF00496">
    <property type="entry name" value="SBP_bac_5"/>
    <property type="match status" value="1"/>
</dbReference>
<dbReference type="PANTHER" id="PTHR30290">
    <property type="entry name" value="PERIPLASMIC BINDING COMPONENT OF ABC TRANSPORTER"/>
    <property type="match status" value="1"/>
</dbReference>
<dbReference type="SUPFAM" id="SSF53850">
    <property type="entry name" value="Periplasmic binding protein-like II"/>
    <property type="match status" value="1"/>
</dbReference>
<feature type="domain" description="Solute-binding protein family 5" evidence="5">
    <location>
        <begin position="91"/>
        <end position="433"/>
    </location>
</feature>
<dbReference type="PROSITE" id="PS51257">
    <property type="entry name" value="PROKAR_LIPOPROTEIN"/>
    <property type="match status" value="1"/>
</dbReference>
<proteinExistence type="inferred from homology"/>
<protein>
    <submittedName>
        <fullName evidence="6">Peptide/nickel transport system substrate-binding protein</fullName>
    </submittedName>
</protein>
<evidence type="ECO:0000256" key="4">
    <source>
        <dbReference type="SAM" id="SignalP"/>
    </source>
</evidence>
<dbReference type="PIRSF" id="PIRSF002741">
    <property type="entry name" value="MppA"/>
    <property type="match status" value="1"/>
</dbReference>
<gene>
    <name evidence="6" type="ORF">JOE66_003311</name>
</gene>